<evidence type="ECO:0000313" key="2">
    <source>
        <dbReference type="Proteomes" id="UP000078200"/>
    </source>
</evidence>
<dbReference type="VEuPathDB" id="VectorBase:GAUT023018"/>
<evidence type="ECO:0000313" key="1">
    <source>
        <dbReference type="EnsemblMetazoa" id="GAUT023018-PA"/>
    </source>
</evidence>
<dbReference type="EnsemblMetazoa" id="GAUT023018-RA">
    <property type="protein sequence ID" value="GAUT023018-PA"/>
    <property type="gene ID" value="GAUT023018"/>
</dbReference>
<proteinExistence type="predicted"/>
<protein>
    <submittedName>
        <fullName evidence="1">Uncharacterized protein</fullName>
    </submittedName>
</protein>
<organism evidence="1 2">
    <name type="scientific">Glossina austeni</name>
    <name type="common">Savannah tsetse fly</name>
    <dbReference type="NCBI Taxonomy" id="7395"/>
    <lineage>
        <taxon>Eukaryota</taxon>
        <taxon>Metazoa</taxon>
        <taxon>Ecdysozoa</taxon>
        <taxon>Arthropoda</taxon>
        <taxon>Hexapoda</taxon>
        <taxon>Insecta</taxon>
        <taxon>Pterygota</taxon>
        <taxon>Neoptera</taxon>
        <taxon>Endopterygota</taxon>
        <taxon>Diptera</taxon>
        <taxon>Brachycera</taxon>
        <taxon>Muscomorpha</taxon>
        <taxon>Hippoboscoidea</taxon>
        <taxon>Glossinidae</taxon>
        <taxon>Glossina</taxon>
    </lineage>
</organism>
<dbReference type="Proteomes" id="UP000078200">
    <property type="component" value="Unassembled WGS sequence"/>
</dbReference>
<sequence length="268" mass="30631">MFHPPGFDCSCLTIQGRFSEGFMKYKQRQHDMNWVAPCLTTYIEARDEIFTTIELELSSTAMLKKLNWEICLITTKKLERNSKILKRSNYQTTCTTVSLNLEITLTKKAQAKPNWKCQFCVTSIAFYSVLCPSTDYDENTTISSNAFLFCKIDKKNSRGDGVAITLKLGIRHTLSLPVNITLIRKTRISLETTERNVHIILCYFAEELEWQFVDVAVAAEEDKMSNTSFADSTDDLHMRIAGIVVDVLHMETVVVLHFEQSRETLCLA</sequence>
<name>A0A1A9V1R9_GLOAU</name>
<dbReference type="AlphaFoldDB" id="A0A1A9V1R9"/>
<reference evidence="1" key="1">
    <citation type="submission" date="2020-05" db="UniProtKB">
        <authorList>
            <consortium name="EnsemblMetazoa"/>
        </authorList>
    </citation>
    <scope>IDENTIFICATION</scope>
    <source>
        <strain evidence="1">TTRI</strain>
    </source>
</reference>
<keyword evidence="2" id="KW-1185">Reference proteome</keyword>
<accession>A0A1A9V1R9</accession>